<sequence>MGDVIALEEKRRRLRARRAFYPWERRFHCLFDEHTSVRDLPDAVLAVLIQPGEQCTRLLQSLVLRILTGESDVELEQLSPAQKILTIDVTLFLVDQIRFECMRRLGWVEPDPRVDTPIVDLVDQAAQGKVPAMQATPPILASHPLYAEYQKTFEGDQGAFVRKLIPRAIEEFIRRNKS</sequence>
<proteinExistence type="predicted"/>
<dbReference type="AlphaFoldDB" id="A0A3N1VFH5"/>
<keyword evidence="2" id="KW-1185">Reference proteome</keyword>
<protein>
    <submittedName>
        <fullName evidence="1">Uncharacterized protein</fullName>
    </submittedName>
</protein>
<dbReference type="RefSeq" id="WP_123289317.1">
    <property type="nucleotide sequence ID" value="NZ_RJVA01000010.1"/>
</dbReference>
<evidence type="ECO:0000313" key="1">
    <source>
        <dbReference type="EMBL" id="ROR01606.1"/>
    </source>
</evidence>
<name>A0A3N1VFH5_9BACT</name>
<evidence type="ECO:0000313" key="2">
    <source>
        <dbReference type="Proteomes" id="UP000276223"/>
    </source>
</evidence>
<accession>A0A3N1VFH5</accession>
<dbReference type="EMBL" id="RJVA01000010">
    <property type="protein sequence ID" value="ROR01606.1"/>
    <property type="molecule type" value="Genomic_DNA"/>
</dbReference>
<gene>
    <name evidence="1" type="ORF">EDC27_0785</name>
</gene>
<dbReference type="OrthoDB" id="5515313at2"/>
<reference evidence="1 2" key="1">
    <citation type="submission" date="2018-11" db="EMBL/GenBank/DDBJ databases">
        <title>Genomic Encyclopedia of Type Strains, Phase IV (KMG-IV): sequencing the most valuable type-strain genomes for metagenomic binning, comparative biology and taxonomic classification.</title>
        <authorList>
            <person name="Goeker M."/>
        </authorList>
    </citation>
    <scope>NUCLEOTIDE SEQUENCE [LARGE SCALE GENOMIC DNA]</scope>
    <source>
        <strain evidence="1 2">DSM 22027</strain>
    </source>
</reference>
<organism evidence="1 2">
    <name type="scientific">Desulfosoma caldarium</name>
    <dbReference type="NCBI Taxonomy" id="610254"/>
    <lineage>
        <taxon>Bacteria</taxon>
        <taxon>Pseudomonadati</taxon>
        <taxon>Thermodesulfobacteriota</taxon>
        <taxon>Syntrophobacteria</taxon>
        <taxon>Syntrophobacterales</taxon>
        <taxon>Syntrophobacteraceae</taxon>
        <taxon>Desulfosoma</taxon>
    </lineage>
</organism>
<comment type="caution">
    <text evidence="1">The sequence shown here is derived from an EMBL/GenBank/DDBJ whole genome shotgun (WGS) entry which is preliminary data.</text>
</comment>
<dbReference type="Proteomes" id="UP000276223">
    <property type="component" value="Unassembled WGS sequence"/>
</dbReference>